<dbReference type="SUPFAM" id="SSF55729">
    <property type="entry name" value="Acyl-CoA N-acyltransferases (Nat)"/>
    <property type="match status" value="1"/>
</dbReference>
<dbReference type="Pfam" id="PF13302">
    <property type="entry name" value="Acetyltransf_3"/>
    <property type="match status" value="1"/>
</dbReference>
<dbReference type="InterPro" id="IPR051531">
    <property type="entry name" value="N-acetyltransferase"/>
</dbReference>
<reference evidence="2 3" key="1">
    <citation type="submission" date="2014-08" db="EMBL/GenBank/DDBJ databases">
        <authorList>
            <person name="den Bakker H.C."/>
        </authorList>
    </citation>
    <scope>NUCLEOTIDE SEQUENCE [LARGE SCALE GENOMIC DNA]</scope>
    <source>
        <strain evidence="2 3">DSM 18334</strain>
    </source>
</reference>
<proteinExistence type="predicted"/>
<evidence type="ECO:0000259" key="1">
    <source>
        <dbReference type="PROSITE" id="PS51186"/>
    </source>
</evidence>
<dbReference type="GO" id="GO:0005737">
    <property type="term" value="C:cytoplasm"/>
    <property type="evidence" value="ECO:0007669"/>
    <property type="project" value="TreeGrafter"/>
</dbReference>
<dbReference type="Gene3D" id="3.40.630.30">
    <property type="match status" value="1"/>
</dbReference>
<reference evidence="2 3" key="2">
    <citation type="submission" date="2014-10" db="EMBL/GenBank/DDBJ databases">
        <title>Comparative genomics of the Paenibacillus odorifer group.</title>
        <authorList>
            <person name="Tsai Y.-C."/>
            <person name="Martin N."/>
            <person name="Korlach J."/>
            <person name="Wiedmann M."/>
        </authorList>
    </citation>
    <scope>NUCLEOTIDE SEQUENCE [LARGE SCALE GENOMIC DNA]</scope>
    <source>
        <strain evidence="2 3">DSM 18334</strain>
    </source>
</reference>
<dbReference type="Proteomes" id="UP000029734">
    <property type="component" value="Unassembled WGS sequence"/>
</dbReference>
<dbReference type="GO" id="GO:0008999">
    <property type="term" value="F:protein-N-terminal-alanine acetyltransferase activity"/>
    <property type="evidence" value="ECO:0007669"/>
    <property type="project" value="TreeGrafter"/>
</dbReference>
<dbReference type="OrthoDB" id="9785602at2"/>
<keyword evidence="3" id="KW-1185">Reference proteome</keyword>
<protein>
    <submittedName>
        <fullName evidence="2">GCN5 family acetyltransferase</fullName>
    </submittedName>
</protein>
<evidence type="ECO:0000313" key="2">
    <source>
        <dbReference type="EMBL" id="KGE19774.1"/>
    </source>
</evidence>
<dbReference type="AlphaFoldDB" id="A0A098MB53"/>
<dbReference type="InterPro" id="IPR016181">
    <property type="entry name" value="Acyl_CoA_acyltransferase"/>
</dbReference>
<comment type="caution">
    <text evidence="2">The sequence shown here is derived from an EMBL/GenBank/DDBJ whole genome shotgun (WGS) entry which is preliminary data.</text>
</comment>
<organism evidence="2 3">
    <name type="scientific">Paenibacillus wynnii</name>
    <dbReference type="NCBI Taxonomy" id="268407"/>
    <lineage>
        <taxon>Bacteria</taxon>
        <taxon>Bacillati</taxon>
        <taxon>Bacillota</taxon>
        <taxon>Bacilli</taxon>
        <taxon>Bacillales</taxon>
        <taxon>Paenibacillaceae</taxon>
        <taxon>Paenibacillus</taxon>
    </lineage>
</organism>
<dbReference type="eggNOG" id="COG1670">
    <property type="taxonomic scope" value="Bacteria"/>
</dbReference>
<dbReference type="RefSeq" id="WP_036651144.1">
    <property type="nucleotide sequence ID" value="NZ_JQCR01000002.1"/>
</dbReference>
<feature type="domain" description="N-acetyltransferase" evidence="1">
    <location>
        <begin position="18"/>
        <end position="174"/>
    </location>
</feature>
<accession>A0A098MB53</accession>
<dbReference type="PANTHER" id="PTHR43792:SF9">
    <property type="entry name" value="RIBOSOMAL-PROTEIN-ALANINE ACETYLTRANSFERASE"/>
    <property type="match status" value="1"/>
</dbReference>
<dbReference type="EMBL" id="JQCR01000002">
    <property type="protein sequence ID" value="KGE19774.1"/>
    <property type="molecule type" value="Genomic_DNA"/>
</dbReference>
<dbReference type="PROSITE" id="PS51186">
    <property type="entry name" value="GNAT"/>
    <property type="match status" value="1"/>
</dbReference>
<name>A0A098MB53_9BACL</name>
<gene>
    <name evidence="2" type="ORF">PWYN_10825</name>
</gene>
<sequence length="188" mass="21808">MQIEDVFGDFPTLETERVILRKLTMDDAEDMYEYASDSEVAKYTTWEAHNSIEDSVGFLNFLIQKYNNKQLAPWGIMLKSNQKVIGTCGYMNWIPQINRAELAYALSREFWGKGIMTEAANEILEFGFDKMKLNRIEAFCLSENAGSKALMRKIGMKHEGTLLEYIYLKGAYRDVDIRALLRRDYVKL</sequence>
<dbReference type="InterPro" id="IPR000182">
    <property type="entry name" value="GNAT_dom"/>
</dbReference>
<keyword evidence="2" id="KW-0808">Transferase</keyword>
<dbReference type="PANTHER" id="PTHR43792">
    <property type="entry name" value="GNAT FAMILY, PUTATIVE (AFU_ORTHOLOGUE AFUA_3G00765)-RELATED-RELATED"/>
    <property type="match status" value="1"/>
</dbReference>
<dbReference type="STRING" id="268407.PWYN_10825"/>
<evidence type="ECO:0000313" key="3">
    <source>
        <dbReference type="Proteomes" id="UP000029734"/>
    </source>
</evidence>